<accession>A0A249P7W6</accession>
<reference evidence="2 3" key="1">
    <citation type="submission" date="2017-08" db="EMBL/GenBank/DDBJ databases">
        <title>Multipartite genome sequences of Sinorhizobium species nodulating soybeans.</title>
        <authorList>
            <person name="Tian C.F."/>
        </authorList>
    </citation>
    <scope>NUCLEOTIDE SEQUENCE [LARGE SCALE GENOMIC DNA]</scope>
    <source>
        <strain evidence="2 3">CCBAU 05684</strain>
    </source>
</reference>
<dbReference type="EMBL" id="CP023067">
    <property type="protein sequence ID" value="ASY62023.1"/>
    <property type="molecule type" value="Genomic_DNA"/>
</dbReference>
<evidence type="ECO:0000256" key="1">
    <source>
        <dbReference type="SAM" id="MobiDB-lite"/>
    </source>
</evidence>
<name>A0A249P7W6_9HYPH</name>
<sequence length="45" mass="4968">MEPSQSSRYDDDFGRRASHAALVDDVGNPRVLDSGDHHQFPGNVD</sequence>
<protein>
    <submittedName>
        <fullName evidence="2">Uncharacterized protein</fullName>
    </submittedName>
</protein>
<proteinExistence type="predicted"/>
<organism evidence="2 3">
    <name type="scientific">Sinorhizobium sojae CCBAU 05684</name>
    <dbReference type="NCBI Taxonomy" id="716928"/>
    <lineage>
        <taxon>Bacteria</taxon>
        <taxon>Pseudomonadati</taxon>
        <taxon>Pseudomonadota</taxon>
        <taxon>Alphaproteobacteria</taxon>
        <taxon>Hyphomicrobiales</taxon>
        <taxon>Rhizobiaceae</taxon>
        <taxon>Sinorhizobium/Ensifer group</taxon>
        <taxon>Sinorhizobium</taxon>
    </lineage>
</organism>
<dbReference type="KEGG" id="esj:SJ05684_c05590"/>
<feature type="region of interest" description="Disordered" evidence="1">
    <location>
        <begin position="21"/>
        <end position="45"/>
    </location>
</feature>
<evidence type="ECO:0000313" key="2">
    <source>
        <dbReference type="EMBL" id="ASY62023.1"/>
    </source>
</evidence>
<evidence type="ECO:0000313" key="3">
    <source>
        <dbReference type="Proteomes" id="UP000217211"/>
    </source>
</evidence>
<keyword evidence="3" id="KW-1185">Reference proteome</keyword>
<dbReference type="Proteomes" id="UP000217211">
    <property type="component" value="Chromosome"/>
</dbReference>
<dbReference type="AlphaFoldDB" id="A0A249P7W6"/>
<gene>
    <name evidence="2" type="ORF">SJ05684_c05590</name>
</gene>